<dbReference type="Gene3D" id="3.40.250.10">
    <property type="entry name" value="Rhodanese-like domain"/>
    <property type="match status" value="1"/>
</dbReference>
<proteinExistence type="predicted"/>
<dbReference type="SUPFAM" id="SSF52821">
    <property type="entry name" value="Rhodanese/Cell cycle control phosphatase"/>
    <property type="match status" value="1"/>
</dbReference>
<dbReference type="AlphaFoldDB" id="A0A7X5HTB4"/>
<dbReference type="Pfam" id="PF00581">
    <property type="entry name" value="Rhodanese"/>
    <property type="match status" value="1"/>
</dbReference>
<gene>
    <name evidence="2" type="ORF">GXN74_00830</name>
</gene>
<dbReference type="PROSITE" id="PS50206">
    <property type="entry name" value="RHODANESE_3"/>
    <property type="match status" value="1"/>
</dbReference>
<reference evidence="2 3" key="1">
    <citation type="submission" date="2020-01" db="EMBL/GenBank/DDBJ databases">
        <title>Anaeroalcalibacter tamaniensis gen. nov., sp. nov., moderately halophilic strictly anaerobic fermenter bacterium from mud volcano of Taman peninsula.</title>
        <authorList>
            <person name="Frolova A."/>
            <person name="Merkel A.Y."/>
            <person name="Slobodkin A.I."/>
        </authorList>
    </citation>
    <scope>NUCLEOTIDE SEQUENCE [LARGE SCALE GENOMIC DNA]</scope>
    <source>
        <strain evidence="2 3">F-3ap</strain>
    </source>
</reference>
<dbReference type="InterPro" id="IPR036873">
    <property type="entry name" value="Rhodanese-like_dom_sf"/>
</dbReference>
<dbReference type="Proteomes" id="UP000461585">
    <property type="component" value="Unassembled WGS sequence"/>
</dbReference>
<accession>A0A7X5HTB4</accession>
<dbReference type="InterPro" id="IPR001763">
    <property type="entry name" value="Rhodanese-like_dom"/>
</dbReference>
<dbReference type="RefSeq" id="WP_162369012.1">
    <property type="nucleotide sequence ID" value="NZ_JAAEEH010000001.1"/>
</dbReference>
<protein>
    <submittedName>
        <fullName evidence="2">Rhodanese-like domain-containing protein</fullName>
    </submittedName>
</protein>
<dbReference type="EMBL" id="JAAEEH010000001">
    <property type="protein sequence ID" value="NDL66290.1"/>
    <property type="molecule type" value="Genomic_DNA"/>
</dbReference>
<dbReference type="PANTHER" id="PTHR43031:SF1">
    <property type="entry name" value="PYRIDINE NUCLEOTIDE-DISULPHIDE OXIDOREDUCTASE"/>
    <property type="match status" value="1"/>
</dbReference>
<evidence type="ECO:0000259" key="1">
    <source>
        <dbReference type="PROSITE" id="PS50206"/>
    </source>
</evidence>
<evidence type="ECO:0000313" key="2">
    <source>
        <dbReference type="EMBL" id="NDL66290.1"/>
    </source>
</evidence>
<organism evidence="2 3">
    <name type="scientific">Anaerotalea alkaliphila</name>
    <dbReference type="NCBI Taxonomy" id="2662126"/>
    <lineage>
        <taxon>Bacteria</taxon>
        <taxon>Bacillati</taxon>
        <taxon>Bacillota</taxon>
        <taxon>Clostridia</taxon>
        <taxon>Eubacteriales</taxon>
        <taxon>Anaerotalea</taxon>
    </lineage>
</organism>
<name>A0A7X5HTB4_9FIRM</name>
<dbReference type="InterPro" id="IPR050229">
    <property type="entry name" value="GlpE_sulfurtransferase"/>
</dbReference>
<evidence type="ECO:0000313" key="3">
    <source>
        <dbReference type="Proteomes" id="UP000461585"/>
    </source>
</evidence>
<keyword evidence="3" id="KW-1185">Reference proteome</keyword>
<dbReference type="SMART" id="SM00450">
    <property type="entry name" value="RHOD"/>
    <property type="match status" value="1"/>
</dbReference>
<comment type="caution">
    <text evidence="2">The sequence shown here is derived from an EMBL/GenBank/DDBJ whole genome shotgun (WGS) entry which is preliminary data.</text>
</comment>
<feature type="domain" description="Rhodanese" evidence="1">
    <location>
        <begin position="21"/>
        <end position="107"/>
    </location>
</feature>
<dbReference type="PANTHER" id="PTHR43031">
    <property type="entry name" value="FAD-DEPENDENT OXIDOREDUCTASE"/>
    <property type="match status" value="1"/>
</dbReference>
<dbReference type="CDD" id="cd00158">
    <property type="entry name" value="RHOD"/>
    <property type="match status" value="1"/>
</dbReference>
<sequence>MFFTKAYKNISPKAGKEMMEQDKNVLLLDVRTREEHKAGHIPGSTLIPLDSLEHTAETKLGDKDRPVIVYCLSGGRSAVACKILAGKGYTNILNMGGIMNWPYERVSK</sequence>